<protein>
    <submittedName>
        <fullName evidence="1">Uncharacterized protein</fullName>
    </submittedName>
</protein>
<gene>
    <name evidence="1" type="ORF">LCGC14_2320920</name>
</gene>
<dbReference type="AlphaFoldDB" id="A0A0F9EVC8"/>
<sequence>SLDADGNVSIGTFTTGHFSRDNLVISEDNASVGLSLLSATGGTTILGLGDDVNNLAAAIVYTVSLNRMLFRINGNQIAMQLNSDLSVQAEHDMKVLENLTVGGDLGLSASGVNTIWSTFLSVKDQIYPGNTAPAAASTLIVFANSRTEWYTMQFDKDVVERAQCVPVVLPPDYDGRALTVEVWWTGRVSAVPGDTVKWRIDTMAHGDGDDLGLTTGQTNVILTDTFQGTADELHRISGTVTPGNRGADDDAISFQIRRVVSDTYTHDAHLIGLRISY</sequence>
<feature type="non-terminal residue" evidence="1">
    <location>
        <position position="1"/>
    </location>
</feature>
<organism evidence="1">
    <name type="scientific">marine sediment metagenome</name>
    <dbReference type="NCBI Taxonomy" id="412755"/>
    <lineage>
        <taxon>unclassified sequences</taxon>
        <taxon>metagenomes</taxon>
        <taxon>ecological metagenomes</taxon>
    </lineage>
</organism>
<accession>A0A0F9EVC8</accession>
<proteinExistence type="predicted"/>
<reference evidence="1" key="1">
    <citation type="journal article" date="2015" name="Nature">
        <title>Complex archaea that bridge the gap between prokaryotes and eukaryotes.</title>
        <authorList>
            <person name="Spang A."/>
            <person name="Saw J.H."/>
            <person name="Jorgensen S.L."/>
            <person name="Zaremba-Niedzwiedzka K."/>
            <person name="Martijn J."/>
            <person name="Lind A.E."/>
            <person name="van Eijk R."/>
            <person name="Schleper C."/>
            <person name="Guy L."/>
            <person name="Ettema T.J."/>
        </authorList>
    </citation>
    <scope>NUCLEOTIDE SEQUENCE</scope>
</reference>
<name>A0A0F9EVC8_9ZZZZ</name>
<evidence type="ECO:0000313" key="1">
    <source>
        <dbReference type="EMBL" id="KKL48900.1"/>
    </source>
</evidence>
<dbReference type="EMBL" id="LAZR01033157">
    <property type="protein sequence ID" value="KKL48900.1"/>
    <property type="molecule type" value="Genomic_DNA"/>
</dbReference>
<comment type="caution">
    <text evidence="1">The sequence shown here is derived from an EMBL/GenBank/DDBJ whole genome shotgun (WGS) entry which is preliminary data.</text>
</comment>